<evidence type="ECO:0000256" key="1">
    <source>
        <dbReference type="ARBA" id="ARBA00004906"/>
    </source>
</evidence>
<dbReference type="SUPFAM" id="SSF54695">
    <property type="entry name" value="POZ domain"/>
    <property type="match status" value="1"/>
</dbReference>
<sequence length="63" mass="6928">MESQTLRHMIEDDCAENGIPLPNVTSNILAKVIEYCIKHIHNAKPAADCFNASPFGADEDLKS</sequence>
<evidence type="ECO:0000313" key="6">
    <source>
        <dbReference type="Proteomes" id="UP001341281"/>
    </source>
</evidence>
<dbReference type="EMBL" id="CP144746">
    <property type="protein sequence ID" value="WVZ58696.1"/>
    <property type="molecule type" value="Genomic_DNA"/>
</dbReference>
<dbReference type="InterPro" id="IPR016073">
    <property type="entry name" value="Skp1_comp_POZ"/>
</dbReference>
<dbReference type="InterPro" id="IPR011333">
    <property type="entry name" value="SKP1/BTB/POZ_sf"/>
</dbReference>
<name>A0AAQ3SQD6_PASNO</name>
<comment type="pathway">
    <text evidence="1">Protein modification; protein ubiquitination.</text>
</comment>
<feature type="domain" description="SKP1 component POZ" evidence="4">
    <location>
        <begin position="1"/>
        <end position="39"/>
    </location>
</feature>
<evidence type="ECO:0000256" key="3">
    <source>
        <dbReference type="ARBA" id="ARBA00022786"/>
    </source>
</evidence>
<gene>
    <name evidence="5" type="ORF">U9M48_008938</name>
</gene>
<dbReference type="GO" id="GO:0006511">
    <property type="term" value="P:ubiquitin-dependent protein catabolic process"/>
    <property type="evidence" value="ECO:0007669"/>
    <property type="project" value="InterPro"/>
</dbReference>
<dbReference type="SMART" id="SM00512">
    <property type="entry name" value="Skp1"/>
    <property type="match status" value="1"/>
</dbReference>
<comment type="similarity">
    <text evidence="2">Belongs to the SKP1 family.</text>
</comment>
<dbReference type="Proteomes" id="UP001341281">
    <property type="component" value="Chromosome 02"/>
</dbReference>
<dbReference type="AlphaFoldDB" id="A0AAQ3SQD6"/>
<dbReference type="GO" id="GO:0009867">
    <property type="term" value="P:jasmonic acid mediated signaling pathway"/>
    <property type="evidence" value="ECO:0007669"/>
    <property type="project" value="UniProtKB-ARBA"/>
</dbReference>
<dbReference type="InterPro" id="IPR016897">
    <property type="entry name" value="SKP1"/>
</dbReference>
<evidence type="ECO:0000259" key="4">
    <source>
        <dbReference type="Pfam" id="PF03931"/>
    </source>
</evidence>
<dbReference type="InterPro" id="IPR001232">
    <property type="entry name" value="SKP1-like"/>
</dbReference>
<dbReference type="Gene3D" id="3.30.710.10">
    <property type="entry name" value="Potassium Channel Kv1.1, Chain A"/>
    <property type="match status" value="1"/>
</dbReference>
<evidence type="ECO:0000313" key="5">
    <source>
        <dbReference type="EMBL" id="WVZ58696.1"/>
    </source>
</evidence>
<evidence type="ECO:0000256" key="2">
    <source>
        <dbReference type="ARBA" id="ARBA00009993"/>
    </source>
</evidence>
<keyword evidence="3" id="KW-0833">Ubl conjugation pathway</keyword>
<protein>
    <recommendedName>
        <fullName evidence="4">SKP1 component POZ domain-containing protein</fullName>
    </recommendedName>
</protein>
<accession>A0AAQ3SQD6</accession>
<proteinExistence type="inferred from homology"/>
<keyword evidence="6" id="KW-1185">Reference proteome</keyword>
<organism evidence="5 6">
    <name type="scientific">Paspalum notatum var. saurae</name>
    <dbReference type="NCBI Taxonomy" id="547442"/>
    <lineage>
        <taxon>Eukaryota</taxon>
        <taxon>Viridiplantae</taxon>
        <taxon>Streptophyta</taxon>
        <taxon>Embryophyta</taxon>
        <taxon>Tracheophyta</taxon>
        <taxon>Spermatophyta</taxon>
        <taxon>Magnoliopsida</taxon>
        <taxon>Liliopsida</taxon>
        <taxon>Poales</taxon>
        <taxon>Poaceae</taxon>
        <taxon>PACMAD clade</taxon>
        <taxon>Panicoideae</taxon>
        <taxon>Andropogonodae</taxon>
        <taxon>Paspaleae</taxon>
        <taxon>Paspalinae</taxon>
        <taxon>Paspalum</taxon>
    </lineage>
</organism>
<dbReference type="PANTHER" id="PTHR11165">
    <property type="entry name" value="SKP1"/>
    <property type="match status" value="1"/>
</dbReference>
<reference evidence="5 6" key="1">
    <citation type="submission" date="2024-02" db="EMBL/GenBank/DDBJ databases">
        <title>High-quality chromosome-scale genome assembly of Pensacola bahiagrass (Paspalum notatum Flugge var. saurae).</title>
        <authorList>
            <person name="Vega J.M."/>
            <person name="Podio M."/>
            <person name="Orjuela J."/>
            <person name="Siena L.A."/>
            <person name="Pessino S.C."/>
            <person name="Combes M.C."/>
            <person name="Mariac C."/>
            <person name="Albertini E."/>
            <person name="Pupilli F."/>
            <person name="Ortiz J.P.A."/>
            <person name="Leblanc O."/>
        </authorList>
    </citation>
    <scope>NUCLEOTIDE SEQUENCE [LARGE SCALE GENOMIC DNA]</scope>
    <source>
        <strain evidence="5">R1</strain>
        <tissue evidence="5">Leaf</tissue>
    </source>
</reference>
<dbReference type="Pfam" id="PF03931">
    <property type="entry name" value="Skp1_POZ"/>
    <property type="match status" value="1"/>
</dbReference>